<dbReference type="Proteomes" id="UP000807504">
    <property type="component" value="Unassembled WGS sequence"/>
</dbReference>
<sequence>MTDTTSLNRKRGNIKSQLTKLNNALTEGQNKMGIPELQVELDIVLNIERKFEELKDDYYKIETSLFEVDDDIQKLEISLKTSIHKLKTMKIDSVHNRSVNNSIINVQPKKAFIKLPKIPLPFFSGKFEERNLFKTQFNSLISENTELSENEKLHYLRGSLKGEALIIKTTDDNFSSRFKALEQRYEKNKYNGKVSVQLVASKSRASPTKETTIPRLELLGALLLSRLYCQVTDGLENLDNSMDLLPFLMIWKMVQIEENGHDLTSQSIFRMSFEKLLCLSSSEF</sequence>
<organism evidence="1 2">
    <name type="scientific">Argiope bruennichi</name>
    <name type="common">Wasp spider</name>
    <name type="synonym">Aranea bruennichi</name>
    <dbReference type="NCBI Taxonomy" id="94029"/>
    <lineage>
        <taxon>Eukaryota</taxon>
        <taxon>Metazoa</taxon>
        <taxon>Ecdysozoa</taxon>
        <taxon>Arthropoda</taxon>
        <taxon>Chelicerata</taxon>
        <taxon>Arachnida</taxon>
        <taxon>Araneae</taxon>
        <taxon>Araneomorphae</taxon>
        <taxon>Entelegynae</taxon>
        <taxon>Araneoidea</taxon>
        <taxon>Araneidae</taxon>
        <taxon>Argiope</taxon>
    </lineage>
</organism>
<dbReference type="AlphaFoldDB" id="A0A8T0FB16"/>
<evidence type="ECO:0000313" key="1">
    <source>
        <dbReference type="EMBL" id="KAF8786560.1"/>
    </source>
</evidence>
<dbReference type="EMBL" id="JABXBU010000015">
    <property type="protein sequence ID" value="KAF8786560.1"/>
    <property type="molecule type" value="Genomic_DNA"/>
</dbReference>
<comment type="caution">
    <text evidence="1">The sequence shown here is derived from an EMBL/GenBank/DDBJ whole genome shotgun (WGS) entry which is preliminary data.</text>
</comment>
<protein>
    <submittedName>
        <fullName evidence="1">Uncharacterized protein</fullName>
    </submittedName>
</protein>
<reference evidence="1" key="1">
    <citation type="journal article" date="2020" name="bioRxiv">
        <title>Chromosome-level reference genome of the European wasp spider Argiope bruennichi: a resource for studies on range expansion and evolutionary adaptation.</title>
        <authorList>
            <person name="Sheffer M.M."/>
            <person name="Hoppe A."/>
            <person name="Krehenwinkel H."/>
            <person name="Uhl G."/>
            <person name="Kuss A.W."/>
            <person name="Jensen L."/>
            <person name="Jensen C."/>
            <person name="Gillespie R.G."/>
            <person name="Hoff K.J."/>
            <person name="Prost S."/>
        </authorList>
    </citation>
    <scope>NUCLEOTIDE SEQUENCE</scope>
</reference>
<proteinExistence type="predicted"/>
<accession>A0A8T0FB16</accession>
<keyword evidence="2" id="KW-1185">Reference proteome</keyword>
<gene>
    <name evidence="1" type="ORF">HNY73_008257</name>
</gene>
<evidence type="ECO:0000313" key="2">
    <source>
        <dbReference type="Proteomes" id="UP000807504"/>
    </source>
</evidence>
<dbReference type="InterPro" id="IPR005312">
    <property type="entry name" value="DUF1759"/>
</dbReference>
<dbReference type="Pfam" id="PF03564">
    <property type="entry name" value="DUF1759"/>
    <property type="match status" value="1"/>
</dbReference>
<name>A0A8T0FB16_ARGBR</name>
<reference evidence="1" key="2">
    <citation type="submission" date="2020-06" db="EMBL/GenBank/DDBJ databases">
        <authorList>
            <person name="Sheffer M."/>
        </authorList>
    </citation>
    <scope>NUCLEOTIDE SEQUENCE</scope>
</reference>